<reference evidence="1 2" key="1">
    <citation type="submission" date="2019-02" db="EMBL/GenBank/DDBJ databases">
        <title>Genomic Encyclopedia of Archaeal and Bacterial Type Strains, Phase II (KMG-II): from individual species to whole genera.</title>
        <authorList>
            <person name="Goeker M."/>
        </authorList>
    </citation>
    <scope>NUCLEOTIDE SEQUENCE [LARGE SCALE GENOMIC DNA]</scope>
    <source>
        <strain evidence="1 2">DSM 18101</strain>
    </source>
</reference>
<dbReference type="RefSeq" id="WP_130424871.1">
    <property type="nucleotide sequence ID" value="NZ_SHKW01000007.1"/>
</dbReference>
<keyword evidence="2" id="KW-1185">Reference proteome</keyword>
<name>A0A4Q7Y1J1_9BACT</name>
<sequence length="176" mass="18983">MRNSKAVYGMHLVPVFALAVMLLLTTGLGAQEGNSESQAGRLEGIWRVQADRLEGMWRVQLTVRDCQTGAAQRTFPALFAFAKGGILTYTTAGQPPAVATPGYGIWGHTGGHNYSAVTEAFIFNPAGSWIQTHRLTRTIELNKGGDDFTDTTQLEIFDSSGNLIVTGCATSVGRRF</sequence>
<dbReference type="OrthoDB" id="124444at2"/>
<protein>
    <recommendedName>
        <fullName evidence="3">Lipocalin-like protein</fullName>
    </recommendedName>
</protein>
<dbReference type="EMBL" id="SHKW01000007">
    <property type="protein sequence ID" value="RZU29625.1"/>
    <property type="molecule type" value="Genomic_DNA"/>
</dbReference>
<gene>
    <name evidence="1" type="ORF">BDD14_6219</name>
</gene>
<comment type="caution">
    <text evidence="1">The sequence shown here is derived from an EMBL/GenBank/DDBJ whole genome shotgun (WGS) entry which is preliminary data.</text>
</comment>
<evidence type="ECO:0008006" key="3">
    <source>
        <dbReference type="Google" id="ProtNLM"/>
    </source>
</evidence>
<dbReference type="AlphaFoldDB" id="A0A4Q7Y1J1"/>
<proteinExistence type="predicted"/>
<evidence type="ECO:0000313" key="2">
    <source>
        <dbReference type="Proteomes" id="UP000292958"/>
    </source>
</evidence>
<evidence type="ECO:0000313" key="1">
    <source>
        <dbReference type="EMBL" id="RZU29625.1"/>
    </source>
</evidence>
<accession>A0A4Q7Y1J1</accession>
<dbReference type="Proteomes" id="UP000292958">
    <property type="component" value="Unassembled WGS sequence"/>
</dbReference>
<organism evidence="1 2">
    <name type="scientific">Edaphobacter modestus</name>
    <dbReference type="NCBI Taxonomy" id="388466"/>
    <lineage>
        <taxon>Bacteria</taxon>
        <taxon>Pseudomonadati</taxon>
        <taxon>Acidobacteriota</taxon>
        <taxon>Terriglobia</taxon>
        <taxon>Terriglobales</taxon>
        <taxon>Acidobacteriaceae</taxon>
        <taxon>Edaphobacter</taxon>
    </lineage>
</organism>